<organism evidence="1 2">
    <name type="scientific">Scyliorhinus torazame</name>
    <name type="common">Cloudy catshark</name>
    <name type="synonym">Catulus torazame</name>
    <dbReference type="NCBI Taxonomy" id="75743"/>
    <lineage>
        <taxon>Eukaryota</taxon>
        <taxon>Metazoa</taxon>
        <taxon>Chordata</taxon>
        <taxon>Craniata</taxon>
        <taxon>Vertebrata</taxon>
        <taxon>Chondrichthyes</taxon>
        <taxon>Elasmobranchii</taxon>
        <taxon>Galeomorphii</taxon>
        <taxon>Galeoidea</taxon>
        <taxon>Carcharhiniformes</taxon>
        <taxon>Scyliorhinidae</taxon>
        <taxon>Scyliorhinus</taxon>
    </lineage>
</organism>
<dbReference type="AlphaFoldDB" id="A0A401Q1P5"/>
<sequence length="97" mass="11037">IPVQEQGCVVNPSGTVGPNQDPMVRTQGSMDIFANCLRIALQVTNQQDKEVGVPNDRQAEFYMSVLIQSIRLVQLCRHTHQEGYRAHFVQLLQRTMR</sequence>
<comment type="caution">
    <text evidence="1">The sequence shown here is derived from an EMBL/GenBank/DDBJ whole genome shotgun (WGS) entry which is preliminary data.</text>
</comment>
<protein>
    <submittedName>
        <fullName evidence="1">Uncharacterized protein</fullName>
    </submittedName>
</protein>
<feature type="non-terminal residue" evidence="1">
    <location>
        <position position="1"/>
    </location>
</feature>
<reference evidence="1 2" key="1">
    <citation type="journal article" date="2018" name="Nat. Ecol. Evol.">
        <title>Shark genomes provide insights into elasmobranch evolution and the origin of vertebrates.</title>
        <authorList>
            <person name="Hara Y"/>
            <person name="Yamaguchi K"/>
            <person name="Onimaru K"/>
            <person name="Kadota M"/>
            <person name="Koyanagi M"/>
            <person name="Keeley SD"/>
            <person name="Tatsumi K"/>
            <person name="Tanaka K"/>
            <person name="Motone F"/>
            <person name="Kageyama Y"/>
            <person name="Nozu R"/>
            <person name="Adachi N"/>
            <person name="Nishimura O"/>
            <person name="Nakagawa R"/>
            <person name="Tanegashima C"/>
            <person name="Kiyatake I"/>
            <person name="Matsumoto R"/>
            <person name="Murakumo K"/>
            <person name="Nishida K"/>
            <person name="Terakita A"/>
            <person name="Kuratani S"/>
            <person name="Sato K"/>
            <person name="Hyodo S Kuraku.S."/>
        </authorList>
    </citation>
    <scope>NUCLEOTIDE SEQUENCE [LARGE SCALE GENOMIC DNA]</scope>
</reference>
<name>A0A401Q1P5_SCYTO</name>
<gene>
    <name evidence="1" type="ORF">scyTo_0017871</name>
</gene>
<dbReference type="Proteomes" id="UP000288216">
    <property type="component" value="Unassembled WGS sequence"/>
</dbReference>
<dbReference type="OMA" id="HSEANDQ"/>
<evidence type="ECO:0000313" key="2">
    <source>
        <dbReference type="Proteomes" id="UP000288216"/>
    </source>
</evidence>
<keyword evidence="2" id="KW-1185">Reference proteome</keyword>
<proteinExistence type="predicted"/>
<evidence type="ECO:0000313" key="1">
    <source>
        <dbReference type="EMBL" id="GCB79302.1"/>
    </source>
</evidence>
<dbReference type="EMBL" id="BFAA01011965">
    <property type="protein sequence ID" value="GCB79302.1"/>
    <property type="molecule type" value="Genomic_DNA"/>
</dbReference>
<accession>A0A401Q1P5</accession>